<dbReference type="RefSeq" id="WP_199021507.1">
    <property type="nucleotide sequence ID" value="NZ_JAELUP010000107.1"/>
</dbReference>
<dbReference type="EMBL" id="JAELUP010000107">
    <property type="protein sequence ID" value="MBJ6363910.1"/>
    <property type="molecule type" value="Genomic_DNA"/>
</dbReference>
<keyword evidence="1" id="KW-0547">Nucleotide-binding</keyword>
<dbReference type="NCBIfam" id="TIGR00370">
    <property type="entry name" value="5-oxoprolinase subunit PxpB"/>
    <property type="match status" value="1"/>
</dbReference>
<dbReference type="Gene3D" id="2.40.100.10">
    <property type="entry name" value="Cyclophilin-like"/>
    <property type="match status" value="1"/>
</dbReference>
<organism evidence="5 6">
    <name type="scientific">Paenibacillus roseus</name>
    <dbReference type="NCBI Taxonomy" id="2798579"/>
    <lineage>
        <taxon>Bacteria</taxon>
        <taxon>Bacillati</taxon>
        <taxon>Bacillota</taxon>
        <taxon>Bacilli</taxon>
        <taxon>Bacillales</taxon>
        <taxon>Paenibacillaceae</taxon>
        <taxon>Paenibacillus</taxon>
    </lineage>
</organism>
<dbReference type="GO" id="GO:0005524">
    <property type="term" value="F:ATP binding"/>
    <property type="evidence" value="ECO:0007669"/>
    <property type="project" value="UniProtKB-KW"/>
</dbReference>
<proteinExistence type="predicted"/>
<evidence type="ECO:0000313" key="5">
    <source>
        <dbReference type="EMBL" id="MBJ6363910.1"/>
    </source>
</evidence>
<feature type="domain" description="Carboxyltransferase" evidence="4">
    <location>
        <begin position="15"/>
        <end position="235"/>
    </location>
</feature>
<dbReference type="Gene3D" id="3.30.1360.40">
    <property type="match status" value="1"/>
</dbReference>
<dbReference type="InterPro" id="IPR029000">
    <property type="entry name" value="Cyclophilin-like_dom_sf"/>
</dbReference>
<accession>A0A934MMZ5</accession>
<comment type="caution">
    <text evidence="5">The sequence shown here is derived from an EMBL/GenBank/DDBJ whole genome shotgun (WGS) entry which is preliminary data.</text>
</comment>
<keyword evidence="3" id="KW-0067">ATP-binding</keyword>
<dbReference type="SMART" id="SM00796">
    <property type="entry name" value="AHS1"/>
    <property type="match status" value="1"/>
</dbReference>
<dbReference type="EC" id="3.5.2.9" evidence="5"/>
<dbReference type="InterPro" id="IPR003833">
    <property type="entry name" value="CT_C_D"/>
</dbReference>
<dbReference type="PANTHER" id="PTHR34698">
    <property type="entry name" value="5-OXOPROLINASE SUBUNIT B"/>
    <property type="match status" value="1"/>
</dbReference>
<keyword evidence="2 5" id="KW-0378">Hydrolase</keyword>
<sequence>MMHVEYAFNIEGETLRVFPLGDRAIVLAVATGNKQTWQMLARIAHRLRSSSPSWLEDIVPAYETVTLYYNPFQLMKEERENDRGMALREENKLPYKIALDRIEGLLKMSEGEADETASRLVHIPVCYGGNFGPDLEEAAARSGVSAEAYAALHAEAEYTVAMLGFMPGFPYLTGLPERLAQPRRAEPRKSVAAGSIAVAARQTGIYPVSVPGGWQIIGRTSVRLFDKTKEEPALLRAGDRVKFVAVREHELDREGKWIV</sequence>
<evidence type="ECO:0000256" key="2">
    <source>
        <dbReference type="ARBA" id="ARBA00022801"/>
    </source>
</evidence>
<dbReference type="InterPro" id="IPR010016">
    <property type="entry name" value="PxpB"/>
</dbReference>
<protein>
    <submittedName>
        <fullName evidence="5">5-oxoprolinase subunit PxpB</fullName>
        <ecNumber evidence="5">3.5.2.9</ecNumber>
    </submittedName>
</protein>
<dbReference type="Pfam" id="PF02682">
    <property type="entry name" value="CT_C_D"/>
    <property type="match status" value="1"/>
</dbReference>
<gene>
    <name evidence="5" type="primary">pxpB</name>
    <name evidence="5" type="ORF">JFN88_22095</name>
</gene>
<evidence type="ECO:0000256" key="1">
    <source>
        <dbReference type="ARBA" id="ARBA00022741"/>
    </source>
</evidence>
<keyword evidence="6" id="KW-1185">Reference proteome</keyword>
<reference evidence="5" key="1">
    <citation type="submission" date="2020-12" db="EMBL/GenBank/DDBJ databases">
        <authorList>
            <person name="Huq M.A."/>
        </authorList>
    </citation>
    <scope>NUCLEOTIDE SEQUENCE</scope>
    <source>
        <strain evidence="5">MAHUQ-46</strain>
    </source>
</reference>
<dbReference type="PANTHER" id="PTHR34698:SF2">
    <property type="entry name" value="5-OXOPROLINASE SUBUNIT B"/>
    <property type="match status" value="1"/>
</dbReference>
<name>A0A934MMZ5_9BACL</name>
<dbReference type="AlphaFoldDB" id="A0A934MMZ5"/>
<dbReference type="SUPFAM" id="SSF160467">
    <property type="entry name" value="PH0987 N-terminal domain-like"/>
    <property type="match status" value="1"/>
</dbReference>
<dbReference type="SUPFAM" id="SSF50891">
    <property type="entry name" value="Cyclophilin-like"/>
    <property type="match status" value="1"/>
</dbReference>
<dbReference type="GO" id="GO:0017168">
    <property type="term" value="F:5-oxoprolinase (ATP-hydrolyzing) activity"/>
    <property type="evidence" value="ECO:0007669"/>
    <property type="project" value="UniProtKB-EC"/>
</dbReference>
<evidence type="ECO:0000259" key="4">
    <source>
        <dbReference type="SMART" id="SM00796"/>
    </source>
</evidence>
<evidence type="ECO:0000256" key="3">
    <source>
        <dbReference type="ARBA" id="ARBA00022840"/>
    </source>
</evidence>
<evidence type="ECO:0000313" key="6">
    <source>
        <dbReference type="Proteomes" id="UP000640274"/>
    </source>
</evidence>
<dbReference type="Proteomes" id="UP000640274">
    <property type="component" value="Unassembled WGS sequence"/>
</dbReference>